<evidence type="ECO:0000313" key="1">
    <source>
        <dbReference type="EMBL" id="KDR21509.1"/>
    </source>
</evidence>
<proteinExistence type="predicted"/>
<gene>
    <name evidence="1" type="ORF">L798_02974</name>
</gene>
<evidence type="ECO:0000313" key="2">
    <source>
        <dbReference type="Proteomes" id="UP000027135"/>
    </source>
</evidence>
<reference evidence="1 2" key="1">
    <citation type="journal article" date="2014" name="Nat. Commun.">
        <title>Molecular traces of alternative social organization in a termite genome.</title>
        <authorList>
            <person name="Terrapon N."/>
            <person name="Li C."/>
            <person name="Robertson H.M."/>
            <person name="Ji L."/>
            <person name="Meng X."/>
            <person name="Booth W."/>
            <person name="Chen Z."/>
            <person name="Childers C.P."/>
            <person name="Glastad K.M."/>
            <person name="Gokhale K."/>
            <person name="Gowin J."/>
            <person name="Gronenberg W."/>
            <person name="Hermansen R.A."/>
            <person name="Hu H."/>
            <person name="Hunt B.G."/>
            <person name="Huylmans A.K."/>
            <person name="Khalil S.M."/>
            <person name="Mitchell R.D."/>
            <person name="Munoz-Torres M.C."/>
            <person name="Mustard J.A."/>
            <person name="Pan H."/>
            <person name="Reese J.T."/>
            <person name="Scharf M.E."/>
            <person name="Sun F."/>
            <person name="Vogel H."/>
            <person name="Xiao J."/>
            <person name="Yang W."/>
            <person name="Yang Z."/>
            <person name="Yang Z."/>
            <person name="Zhou J."/>
            <person name="Zhu J."/>
            <person name="Brent C.S."/>
            <person name="Elsik C.G."/>
            <person name="Goodisman M.A."/>
            <person name="Liberles D.A."/>
            <person name="Roe R.M."/>
            <person name="Vargo E.L."/>
            <person name="Vilcinskas A."/>
            <person name="Wang J."/>
            <person name="Bornberg-Bauer E."/>
            <person name="Korb J."/>
            <person name="Zhang G."/>
            <person name="Liebig J."/>
        </authorList>
    </citation>
    <scope>NUCLEOTIDE SEQUENCE [LARGE SCALE GENOMIC DNA]</scope>
    <source>
        <tissue evidence="1">Whole organism</tissue>
    </source>
</reference>
<sequence>MFQPELVLQQAEKDQIALKGYRRQQEQEIRAITNVDGPSCAQITYKCGILPKSLYSIL</sequence>
<protein>
    <submittedName>
        <fullName evidence="1">Uncharacterized protein</fullName>
    </submittedName>
</protein>
<keyword evidence="2" id="KW-1185">Reference proteome</keyword>
<dbReference type="EMBL" id="KK852550">
    <property type="protein sequence ID" value="KDR21509.1"/>
    <property type="molecule type" value="Genomic_DNA"/>
</dbReference>
<dbReference type="InParanoid" id="A0A067RP44"/>
<accession>A0A067RP44</accession>
<organism evidence="1 2">
    <name type="scientific">Zootermopsis nevadensis</name>
    <name type="common">Dampwood termite</name>
    <dbReference type="NCBI Taxonomy" id="136037"/>
    <lineage>
        <taxon>Eukaryota</taxon>
        <taxon>Metazoa</taxon>
        <taxon>Ecdysozoa</taxon>
        <taxon>Arthropoda</taxon>
        <taxon>Hexapoda</taxon>
        <taxon>Insecta</taxon>
        <taxon>Pterygota</taxon>
        <taxon>Neoptera</taxon>
        <taxon>Polyneoptera</taxon>
        <taxon>Dictyoptera</taxon>
        <taxon>Blattodea</taxon>
        <taxon>Blattoidea</taxon>
        <taxon>Termitoidae</taxon>
        <taxon>Termopsidae</taxon>
        <taxon>Zootermopsis</taxon>
    </lineage>
</organism>
<name>A0A067RP44_ZOONE</name>
<dbReference type="Proteomes" id="UP000027135">
    <property type="component" value="Unassembled WGS sequence"/>
</dbReference>
<dbReference type="AlphaFoldDB" id="A0A067RP44"/>